<proteinExistence type="predicted"/>
<dbReference type="Proteomes" id="UP000799444">
    <property type="component" value="Unassembled WGS sequence"/>
</dbReference>
<dbReference type="GO" id="GO:0016020">
    <property type="term" value="C:membrane"/>
    <property type="evidence" value="ECO:0007669"/>
    <property type="project" value="UniProtKB-SubCell"/>
</dbReference>
<keyword evidence="8" id="KW-1185">Reference proteome</keyword>
<gene>
    <name evidence="7" type="ORF">EJ04DRAFT_516206</name>
</gene>
<evidence type="ECO:0000313" key="7">
    <source>
        <dbReference type="EMBL" id="KAF2729056.1"/>
    </source>
</evidence>
<dbReference type="EMBL" id="ML996257">
    <property type="protein sequence ID" value="KAF2729056.1"/>
    <property type="molecule type" value="Genomic_DNA"/>
</dbReference>
<dbReference type="Pfam" id="PF13813">
    <property type="entry name" value="MBOAT_2"/>
    <property type="match status" value="1"/>
</dbReference>
<dbReference type="InterPro" id="IPR032805">
    <property type="entry name" value="Wax_synthase_dom"/>
</dbReference>
<comment type="subcellular location">
    <subcellularLocation>
        <location evidence="1">Membrane</location>
        <topology evidence="1">Multi-pass membrane protein</topology>
    </subcellularLocation>
</comment>
<protein>
    <recommendedName>
        <fullName evidence="6">Wax synthase domain-containing protein</fullName>
    </recommendedName>
</protein>
<accession>A0A9P4QQH9</accession>
<evidence type="ECO:0000313" key="8">
    <source>
        <dbReference type="Proteomes" id="UP000799444"/>
    </source>
</evidence>
<keyword evidence="2 5" id="KW-0812">Transmembrane</keyword>
<name>A0A9P4QQH9_9PLEO</name>
<dbReference type="OrthoDB" id="1077582at2759"/>
<evidence type="ECO:0000256" key="2">
    <source>
        <dbReference type="ARBA" id="ARBA00022692"/>
    </source>
</evidence>
<evidence type="ECO:0000256" key="3">
    <source>
        <dbReference type="ARBA" id="ARBA00022989"/>
    </source>
</evidence>
<keyword evidence="4 5" id="KW-0472">Membrane</keyword>
<feature type="transmembrane region" description="Helical" evidence="5">
    <location>
        <begin position="282"/>
        <end position="302"/>
    </location>
</feature>
<comment type="caution">
    <text evidence="7">The sequence shown here is derived from an EMBL/GenBank/DDBJ whole genome shotgun (WGS) entry which is preliminary data.</text>
</comment>
<reference evidence="7" key="1">
    <citation type="journal article" date="2020" name="Stud. Mycol.">
        <title>101 Dothideomycetes genomes: a test case for predicting lifestyles and emergence of pathogens.</title>
        <authorList>
            <person name="Haridas S."/>
            <person name="Albert R."/>
            <person name="Binder M."/>
            <person name="Bloem J."/>
            <person name="Labutti K."/>
            <person name="Salamov A."/>
            <person name="Andreopoulos B."/>
            <person name="Baker S."/>
            <person name="Barry K."/>
            <person name="Bills G."/>
            <person name="Bluhm B."/>
            <person name="Cannon C."/>
            <person name="Castanera R."/>
            <person name="Culley D."/>
            <person name="Daum C."/>
            <person name="Ezra D."/>
            <person name="Gonzalez J."/>
            <person name="Henrissat B."/>
            <person name="Kuo A."/>
            <person name="Liang C."/>
            <person name="Lipzen A."/>
            <person name="Lutzoni F."/>
            <person name="Magnuson J."/>
            <person name="Mondo S."/>
            <person name="Nolan M."/>
            <person name="Ohm R."/>
            <person name="Pangilinan J."/>
            <person name="Park H.-J."/>
            <person name="Ramirez L."/>
            <person name="Alfaro M."/>
            <person name="Sun H."/>
            <person name="Tritt A."/>
            <person name="Yoshinaga Y."/>
            <person name="Zwiers L.-H."/>
            <person name="Turgeon B."/>
            <person name="Goodwin S."/>
            <person name="Spatafora J."/>
            <person name="Crous P."/>
            <person name="Grigoriev I."/>
        </authorList>
    </citation>
    <scope>NUCLEOTIDE SEQUENCE</scope>
    <source>
        <strain evidence="7">CBS 125425</strain>
    </source>
</reference>
<feature type="transmembrane region" description="Helical" evidence="5">
    <location>
        <begin position="314"/>
        <end position="334"/>
    </location>
</feature>
<feature type="transmembrane region" description="Helical" evidence="5">
    <location>
        <begin position="354"/>
        <end position="372"/>
    </location>
</feature>
<evidence type="ECO:0000256" key="4">
    <source>
        <dbReference type="ARBA" id="ARBA00023136"/>
    </source>
</evidence>
<evidence type="ECO:0000259" key="6">
    <source>
        <dbReference type="Pfam" id="PF13813"/>
    </source>
</evidence>
<evidence type="ECO:0000256" key="1">
    <source>
        <dbReference type="ARBA" id="ARBA00004141"/>
    </source>
</evidence>
<sequence length="400" mass="44336">MSTNTLALTTNLSLLFTQFLLHVSPAFPAKNTLHISLILALVLATHFVGPVSPIPADAQPYTLLWPIWLGTIEKCITAGSKSIEDTFWRVGKGEKEAVGMRGFAPRKIGWAVALLGNWRLVGWNQQARNVPAPREGGRWEFVVGQVGKFGKLLLVTDALLQLGIRLCWTAPDGSIFADSKGLTIREGENWARGFAKAAVFGAGPYFFMHMQYVALSIVAVGTGLSEVRDWPPLFGGIDEATSVRNFWGTFWHQSIRRPLTTISNTILDTLGVQKKTTIRSYAFIYLAFGISGLAHAQSMNLLPRPANITLSESTLGIMYFFLWQAVAITIEDFVGWTWKQMGRKPEDLGMWRSALGYTWVTVSMWLSLPWAADVMMRLRLTEESFLPGTVWGGVVAKIPV</sequence>
<dbReference type="AlphaFoldDB" id="A0A9P4QQH9"/>
<evidence type="ECO:0000256" key="5">
    <source>
        <dbReference type="SAM" id="Phobius"/>
    </source>
</evidence>
<organism evidence="7 8">
    <name type="scientific">Polyplosphaeria fusca</name>
    <dbReference type="NCBI Taxonomy" id="682080"/>
    <lineage>
        <taxon>Eukaryota</taxon>
        <taxon>Fungi</taxon>
        <taxon>Dikarya</taxon>
        <taxon>Ascomycota</taxon>
        <taxon>Pezizomycotina</taxon>
        <taxon>Dothideomycetes</taxon>
        <taxon>Pleosporomycetidae</taxon>
        <taxon>Pleosporales</taxon>
        <taxon>Tetraplosphaeriaceae</taxon>
        <taxon>Polyplosphaeria</taxon>
    </lineage>
</organism>
<keyword evidence="3 5" id="KW-1133">Transmembrane helix</keyword>
<feature type="domain" description="Wax synthase" evidence="6">
    <location>
        <begin position="230"/>
        <end position="322"/>
    </location>
</feature>